<reference evidence="9 10" key="1">
    <citation type="journal article" date="2016" name="Mol. Biol. Evol.">
        <title>Comparative Genomics of Early-Diverging Mushroom-Forming Fungi Provides Insights into the Origins of Lignocellulose Decay Capabilities.</title>
        <authorList>
            <person name="Nagy L.G."/>
            <person name="Riley R."/>
            <person name="Tritt A."/>
            <person name="Adam C."/>
            <person name="Daum C."/>
            <person name="Floudas D."/>
            <person name="Sun H."/>
            <person name="Yadav J.S."/>
            <person name="Pangilinan J."/>
            <person name="Larsson K.H."/>
            <person name="Matsuura K."/>
            <person name="Barry K."/>
            <person name="Labutti K."/>
            <person name="Kuo R."/>
            <person name="Ohm R.A."/>
            <person name="Bhattacharya S.S."/>
            <person name="Shirouzu T."/>
            <person name="Yoshinaga Y."/>
            <person name="Martin F.M."/>
            <person name="Grigoriev I.V."/>
            <person name="Hibbett D.S."/>
        </authorList>
    </citation>
    <scope>NUCLEOTIDE SEQUENCE [LARGE SCALE GENOMIC DNA]</scope>
    <source>
        <strain evidence="9 10">HHB12029</strain>
    </source>
</reference>
<proteinExistence type="inferred from homology"/>
<keyword evidence="3 7" id="KW-0378">Hydrolase</keyword>
<protein>
    <submittedName>
        <fullName evidence="9">Arabinanase/levansucrase/invertase</fullName>
    </submittedName>
</protein>
<dbReference type="EMBL" id="KV425969">
    <property type="protein sequence ID" value="KZV94635.1"/>
    <property type="molecule type" value="Genomic_DNA"/>
</dbReference>
<evidence type="ECO:0000256" key="5">
    <source>
        <dbReference type="PIRSR" id="PIRSR606710-1"/>
    </source>
</evidence>
<keyword evidence="4 7" id="KW-0326">Glycosidase</keyword>
<dbReference type="GO" id="GO:0004553">
    <property type="term" value="F:hydrolase activity, hydrolyzing O-glycosyl compounds"/>
    <property type="evidence" value="ECO:0007669"/>
    <property type="project" value="InterPro"/>
</dbReference>
<comment type="similarity">
    <text evidence="1 7">Belongs to the glycosyl hydrolase 43 family.</text>
</comment>
<dbReference type="GO" id="GO:0005975">
    <property type="term" value="P:carbohydrate metabolic process"/>
    <property type="evidence" value="ECO:0007669"/>
    <property type="project" value="InterPro"/>
</dbReference>
<dbReference type="Proteomes" id="UP000077266">
    <property type="component" value="Unassembled WGS sequence"/>
</dbReference>
<evidence type="ECO:0000256" key="3">
    <source>
        <dbReference type="ARBA" id="ARBA00022801"/>
    </source>
</evidence>
<keyword evidence="2 8" id="KW-0732">Signal</keyword>
<dbReference type="SUPFAM" id="SSF75005">
    <property type="entry name" value="Arabinanase/levansucrase/invertase"/>
    <property type="match status" value="1"/>
</dbReference>
<feature type="site" description="Important for catalytic activity, responsible for pKa modulation of the active site Glu and correct orientation of both the proton donor and substrate" evidence="6">
    <location>
        <position position="167"/>
    </location>
</feature>
<dbReference type="PANTHER" id="PTHR43817">
    <property type="entry name" value="GLYCOSYL HYDROLASE"/>
    <property type="match status" value="1"/>
</dbReference>
<gene>
    <name evidence="9" type="ORF">EXIGLDRAFT_739871</name>
</gene>
<feature type="chain" id="PRO_5007859969" evidence="8">
    <location>
        <begin position="25"/>
        <end position="347"/>
    </location>
</feature>
<sequence length="347" mass="37800">MFLSKLRATMLCLLLLLKGSGVLATPVNNASYATLLSRAGTYTNPLNTAKGADPCMRYINGWYYLTSTQNTNIAMKRSTTVNGLKNATLSTLFTDSTAGRNFHFWAPEFWYLNGRWHIYYAVAGNNDDGTHRMHVLQGGTDSSNPMNGAYSYVGPLIPPNRDAWAVDGTILTLSGVNYMVFSSFDGDDQCLWIVRMASPTATSGNAVIISRPTYDWEKVGLNVNEGPEVIQTGGVTRIVFSASYCGGDGYSLGLLTLMGTDPMVASSWEKYNQPLFGTNAANNVYGPGHHFMFQVNNAWYFAYHAKSGSGQSCGDTRTTRVQPFSIVSNRPVFPTAAALSTTIVEPV</sequence>
<dbReference type="InParanoid" id="A0A165JC66"/>
<keyword evidence="10" id="KW-1185">Reference proteome</keyword>
<feature type="signal peptide" evidence="8">
    <location>
        <begin position="1"/>
        <end position="24"/>
    </location>
</feature>
<feature type="active site" description="Proton acceptor" evidence="5">
    <location>
        <position position="53"/>
    </location>
</feature>
<evidence type="ECO:0000256" key="1">
    <source>
        <dbReference type="ARBA" id="ARBA00009865"/>
    </source>
</evidence>
<dbReference type="PANTHER" id="PTHR43817:SF1">
    <property type="entry name" value="HYDROLASE, FAMILY 43, PUTATIVE (AFU_ORTHOLOGUE AFUA_3G01660)-RELATED"/>
    <property type="match status" value="1"/>
</dbReference>
<evidence type="ECO:0000256" key="2">
    <source>
        <dbReference type="ARBA" id="ARBA00022729"/>
    </source>
</evidence>
<name>A0A165JC66_EXIGL</name>
<evidence type="ECO:0000256" key="6">
    <source>
        <dbReference type="PIRSR" id="PIRSR606710-2"/>
    </source>
</evidence>
<evidence type="ECO:0000256" key="8">
    <source>
        <dbReference type="SAM" id="SignalP"/>
    </source>
</evidence>
<evidence type="ECO:0000256" key="7">
    <source>
        <dbReference type="RuleBase" id="RU361187"/>
    </source>
</evidence>
<dbReference type="Pfam" id="PF04616">
    <property type="entry name" value="Glyco_hydro_43"/>
    <property type="match status" value="1"/>
</dbReference>
<accession>A0A165JC66</accession>
<dbReference type="Gene3D" id="2.115.10.20">
    <property type="entry name" value="Glycosyl hydrolase domain, family 43"/>
    <property type="match status" value="1"/>
</dbReference>
<dbReference type="AlphaFoldDB" id="A0A165JC66"/>
<dbReference type="CDD" id="cd18820">
    <property type="entry name" value="GH43_LbAraf43-like"/>
    <property type="match status" value="1"/>
</dbReference>
<feature type="active site" description="Proton donor" evidence="5">
    <location>
        <position position="225"/>
    </location>
</feature>
<dbReference type="InterPro" id="IPR006710">
    <property type="entry name" value="Glyco_hydro_43"/>
</dbReference>
<dbReference type="OrthoDB" id="272289at2759"/>
<evidence type="ECO:0000313" key="9">
    <source>
        <dbReference type="EMBL" id="KZV94635.1"/>
    </source>
</evidence>
<dbReference type="InterPro" id="IPR023296">
    <property type="entry name" value="Glyco_hydro_beta-prop_sf"/>
</dbReference>
<evidence type="ECO:0000256" key="4">
    <source>
        <dbReference type="ARBA" id="ARBA00023295"/>
    </source>
</evidence>
<evidence type="ECO:0000313" key="10">
    <source>
        <dbReference type="Proteomes" id="UP000077266"/>
    </source>
</evidence>
<organism evidence="9 10">
    <name type="scientific">Exidia glandulosa HHB12029</name>
    <dbReference type="NCBI Taxonomy" id="1314781"/>
    <lineage>
        <taxon>Eukaryota</taxon>
        <taxon>Fungi</taxon>
        <taxon>Dikarya</taxon>
        <taxon>Basidiomycota</taxon>
        <taxon>Agaricomycotina</taxon>
        <taxon>Agaricomycetes</taxon>
        <taxon>Auriculariales</taxon>
        <taxon>Exidiaceae</taxon>
        <taxon>Exidia</taxon>
    </lineage>
</organism>